<name>A0AAC8Q0D2_9BACT</name>
<reference evidence="2 4" key="2">
    <citation type="submission" date="2018-08" db="EMBL/GenBank/DDBJ databases">
        <title>Genomic Encyclopedia of Archaeal and Bacterial Type Strains, Phase II (KMG-II): from individual species to whole genera.</title>
        <authorList>
            <person name="Goeker M."/>
        </authorList>
    </citation>
    <scope>NUCLEOTIDE SEQUENCE [LARGE SCALE GENOMIC DNA]</scope>
    <source>
        <strain evidence="2 4">DSM 2261</strain>
    </source>
</reference>
<dbReference type="InterPro" id="IPR011751">
    <property type="entry name" value="Mxa_paralog_2265"/>
</dbReference>
<proteinExistence type="predicted"/>
<dbReference type="KEGG" id="age:AA314_00341"/>
<dbReference type="Pfam" id="PF09536">
    <property type="entry name" value="DUF2378"/>
    <property type="match status" value="1"/>
</dbReference>
<dbReference type="AlphaFoldDB" id="A0AAC8Q0D2"/>
<organism evidence="1 3">
    <name type="scientific">Archangium gephyra</name>
    <dbReference type="NCBI Taxonomy" id="48"/>
    <lineage>
        <taxon>Bacteria</taxon>
        <taxon>Pseudomonadati</taxon>
        <taxon>Myxococcota</taxon>
        <taxon>Myxococcia</taxon>
        <taxon>Myxococcales</taxon>
        <taxon>Cystobacterineae</taxon>
        <taxon>Archangiaceae</taxon>
        <taxon>Archangium</taxon>
    </lineage>
</organism>
<dbReference type="NCBIfam" id="TIGR02265">
    <property type="entry name" value="Mxa_TIGR02265"/>
    <property type="match status" value="1"/>
</dbReference>
<evidence type="ECO:0000313" key="1">
    <source>
        <dbReference type="EMBL" id="AKI98714.1"/>
    </source>
</evidence>
<protein>
    <submittedName>
        <fullName evidence="2">Uncharacterized protein (TIGR02265 family)</fullName>
    </submittedName>
</protein>
<dbReference type="Proteomes" id="UP000035579">
    <property type="component" value="Chromosome"/>
</dbReference>
<dbReference type="RefSeq" id="WP_047854006.1">
    <property type="nucleotide sequence ID" value="NZ_CP011509.1"/>
</dbReference>
<dbReference type="EMBL" id="CP011509">
    <property type="protein sequence ID" value="AKI98714.1"/>
    <property type="molecule type" value="Genomic_DNA"/>
</dbReference>
<sequence length="208" mass="22853">MNGVSEALQAVPSEAELEVEHRLAQVTPRDTMRGMFFRSVKEAMFALRGQGAMEECLAECGGVRSFVDLFAYPAEDFLRMARRAALMMQGPAGGFEQSMRMLGYMGTAVFLGSQVGKAMQVLISGTPKRVIEYLPMAYKVTTPAGGTCSVMFPGHTRAIVTFERDFLPRPYVEGSLEAHLKQAGARSARIVGRMTGPVSCEYELSWDF</sequence>
<evidence type="ECO:0000313" key="3">
    <source>
        <dbReference type="Proteomes" id="UP000035579"/>
    </source>
</evidence>
<reference evidence="1 3" key="1">
    <citation type="submission" date="2015-05" db="EMBL/GenBank/DDBJ databases">
        <title>Genome assembly of Archangium gephyra DSM 2261.</title>
        <authorList>
            <person name="Sharma G."/>
            <person name="Subramanian S."/>
        </authorList>
    </citation>
    <scope>NUCLEOTIDE SEQUENCE [LARGE SCALE GENOMIC DNA]</scope>
    <source>
        <strain evidence="1 3">DSM 2261</strain>
    </source>
</reference>
<evidence type="ECO:0000313" key="4">
    <source>
        <dbReference type="Proteomes" id="UP000256345"/>
    </source>
</evidence>
<dbReference type="Proteomes" id="UP000256345">
    <property type="component" value="Unassembled WGS sequence"/>
</dbReference>
<gene>
    <name evidence="1" type="ORF">AA314_00341</name>
    <name evidence="2" type="ORF">ATI61_106110</name>
</gene>
<dbReference type="EMBL" id="QUMU01000006">
    <property type="protein sequence ID" value="REG30641.1"/>
    <property type="molecule type" value="Genomic_DNA"/>
</dbReference>
<keyword evidence="4" id="KW-1185">Reference proteome</keyword>
<evidence type="ECO:0000313" key="2">
    <source>
        <dbReference type="EMBL" id="REG30641.1"/>
    </source>
</evidence>
<accession>A0AAC8Q0D2</accession>